<evidence type="ECO:0000313" key="11">
    <source>
        <dbReference type="Proteomes" id="UP000178726"/>
    </source>
</evidence>
<dbReference type="Pfam" id="PF12704">
    <property type="entry name" value="MacB_PCD"/>
    <property type="match status" value="1"/>
</dbReference>
<keyword evidence="2" id="KW-1003">Cell membrane</keyword>
<keyword evidence="4 7" id="KW-1133">Transmembrane helix</keyword>
<evidence type="ECO:0000256" key="5">
    <source>
        <dbReference type="ARBA" id="ARBA00023136"/>
    </source>
</evidence>
<evidence type="ECO:0000313" key="10">
    <source>
        <dbReference type="EMBL" id="OGH80405.1"/>
    </source>
</evidence>
<protein>
    <recommendedName>
        <fullName evidence="12">ABC3 transporter permease protein domain-containing protein</fullName>
    </recommendedName>
</protein>
<dbReference type="STRING" id="1798689.A3I29_02325"/>
<comment type="similarity">
    <text evidence="6">Belongs to the ABC-4 integral membrane protein family.</text>
</comment>
<dbReference type="InterPro" id="IPR003838">
    <property type="entry name" value="ABC3_permease_C"/>
</dbReference>
<feature type="transmembrane region" description="Helical" evidence="7">
    <location>
        <begin position="264"/>
        <end position="290"/>
    </location>
</feature>
<evidence type="ECO:0000256" key="7">
    <source>
        <dbReference type="SAM" id="Phobius"/>
    </source>
</evidence>
<proteinExistence type="inferred from homology"/>
<evidence type="ECO:0000256" key="1">
    <source>
        <dbReference type="ARBA" id="ARBA00004651"/>
    </source>
</evidence>
<evidence type="ECO:0000256" key="3">
    <source>
        <dbReference type="ARBA" id="ARBA00022692"/>
    </source>
</evidence>
<feature type="transmembrane region" description="Helical" evidence="7">
    <location>
        <begin position="21"/>
        <end position="45"/>
    </location>
</feature>
<dbReference type="Proteomes" id="UP000178726">
    <property type="component" value="Unassembled WGS sequence"/>
</dbReference>
<evidence type="ECO:0000256" key="2">
    <source>
        <dbReference type="ARBA" id="ARBA00022475"/>
    </source>
</evidence>
<dbReference type="InterPro" id="IPR025857">
    <property type="entry name" value="MacB_PCD"/>
</dbReference>
<dbReference type="PANTHER" id="PTHR30572:SF4">
    <property type="entry name" value="ABC TRANSPORTER PERMEASE YTRF"/>
    <property type="match status" value="1"/>
</dbReference>
<feature type="domain" description="ABC3 transporter permease C-terminal" evidence="8">
    <location>
        <begin position="268"/>
        <end position="392"/>
    </location>
</feature>
<evidence type="ECO:0008006" key="12">
    <source>
        <dbReference type="Google" id="ProtNLM"/>
    </source>
</evidence>
<dbReference type="PANTHER" id="PTHR30572">
    <property type="entry name" value="MEMBRANE COMPONENT OF TRANSPORTER-RELATED"/>
    <property type="match status" value="1"/>
</dbReference>
<name>A0A1F6N8W6_9BACT</name>
<evidence type="ECO:0000259" key="8">
    <source>
        <dbReference type="Pfam" id="PF02687"/>
    </source>
</evidence>
<evidence type="ECO:0000259" key="9">
    <source>
        <dbReference type="Pfam" id="PF12704"/>
    </source>
</evidence>
<sequence length="399" mass="42994">MKIVDLFSLSTRMFRTRPTRTWLTILGISVGISAVLFLVALGYGLQSVILEKIVFNQALLSLTVTPANEIIVFNEKAVGEIRQIPKVADVAPQATLTGQAVFGSLYGTLDLHAVDANFFDYAGIATFIGEVFDDSESDQIIVSAAVLKLFGIEDPQSVLGKQLNIQVVTVKSGVNTSSPGTVLIPHPFTVKGVIEDLQGSYAYIPLKEIAKYVPLEEYDQVRVKVESDKDLIGVEGVIIEKGFQVASLSDTIEQANKIFQIVQIVLGLFGAVALVVSSIGMFNTMTVTLLERTNEIGIMRALGANKPNLKHLFLAESIIIGLLGGVVGVLLGFIFAALFNLGVNSLANHFGGASIDLFYFPNWFLGGIIALSAIIGFLSGVFPARRAANLEPLEALRYK</sequence>
<organism evidence="10 11">
    <name type="scientific">Candidatus Magasanikbacteria bacterium RIFCSPLOWO2_02_FULL_44_11</name>
    <dbReference type="NCBI Taxonomy" id="1798689"/>
    <lineage>
        <taxon>Bacteria</taxon>
        <taxon>Candidatus Magasanikiibacteriota</taxon>
    </lineage>
</organism>
<gene>
    <name evidence="10" type="ORF">A3I29_02325</name>
</gene>
<dbReference type="GO" id="GO:0022857">
    <property type="term" value="F:transmembrane transporter activity"/>
    <property type="evidence" value="ECO:0007669"/>
    <property type="project" value="TreeGrafter"/>
</dbReference>
<feature type="domain" description="MacB-like periplasmic core" evidence="9">
    <location>
        <begin position="21"/>
        <end position="231"/>
    </location>
</feature>
<dbReference type="AlphaFoldDB" id="A0A1F6N8W6"/>
<dbReference type="Pfam" id="PF02687">
    <property type="entry name" value="FtsX"/>
    <property type="match status" value="1"/>
</dbReference>
<keyword evidence="5 7" id="KW-0472">Membrane</keyword>
<feature type="transmembrane region" description="Helical" evidence="7">
    <location>
        <begin position="311"/>
        <end position="339"/>
    </location>
</feature>
<dbReference type="EMBL" id="MFQK01000049">
    <property type="protein sequence ID" value="OGH80405.1"/>
    <property type="molecule type" value="Genomic_DNA"/>
</dbReference>
<evidence type="ECO:0000256" key="6">
    <source>
        <dbReference type="ARBA" id="ARBA00038076"/>
    </source>
</evidence>
<accession>A0A1F6N8W6</accession>
<evidence type="ECO:0000256" key="4">
    <source>
        <dbReference type="ARBA" id="ARBA00022989"/>
    </source>
</evidence>
<feature type="transmembrane region" description="Helical" evidence="7">
    <location>
        <begin position="359"/>
        <end position="382"/>
    </location>
</feature>
<dbReference type="InterPro" id="IPR050250">
    <property type="entry name" value="Macrolide_Exporter_MacB"/>
</dbReference>
<comment type="subcellular location">
    <subcellularLocation>
        <location evidence="1">Cell membrane</location>
        <topology evidence="1">Multi-pass membrane protein</topology>
    </subcellularLocation>
</comment>
<keyword evidence="3 7" id="KW-0812">Transmembrane</keyword>
<dbReference type="GO" id="GO:0005886">
    <property type="term" value="C:plasma membrane"/>
    <property type="evidence" value="ECO:0007669"/>
    <property type="project" value="UniProtKB-SubCell"/>
</dbReference>
<comment type="caution">
    <text evidence="10">The sequence shown here is derived from an EMBL/GenBank/DDBJ whole genome shotgun (WGS) entry which is preliminary data.</text>
</comment>
<reference evidence="10 11" key="1">
    <citation type="journal article" date="2016" name="Nat. Commun.">
        <title>Thousands of microbial genomes shed light on interconnected biogeochemical processes in an aquifer system.</title>
        <authorList>
            <person name="Anantharaman K."/>
            <person name="Brown C.T."/>
            <person name="Hug L.A."/>
            <person name="Sharon I."/>
            <person name="Castelle C.J."/>
            <person name="Probst A.J."/>
            <person name="Thomas B.C."/>
            <person name="Singh A."/>
            <person name="Wilkins M.J."/>
            <person name="Karaoz U."/>
            <person name="Brodie E.L."/>
            <person name="Williams K.H."/>
            <person name="Hubbard S.S."/>
            <person name="Banfield J.F."/>
        </authorList>
    </citation>
    <scope>NUCLEOTIDE SEQUENCE [LARGE SCALE GENOMIC DNA]</scope>
</reference>